<dbReference type="AlphaFoldDB" id="A0A2H3JPP2"/>
<dbReference type="Proteomes" id="UP000218811">
    <property type="component" value="Unassembled WGS sequence"/>
</dbReference>
<sequence length="60" mass="7033">GYIQPSQFLFASSVFFVKKKNRGLRMVVNYWKLNKITVQNKYVTDFGCMSVFLAFALCWV</sequence>
<dbReference type="SUPFAM" id="SSF56672">
    <property type="entry name" value="DNA/RNA polymerases"/>
    <property type="match status" value="1"/>
</dbReference>
<protein>
    <submittedName>
        <fullName evidence="1">Uncharacterized protein</fullName>
    </submittedName>
</protein>
<feature type="non-terminal residue" evidence="1">
    <location>
        <position position="1"/>
    </location>
</feature>
<evidence type="ECO:0000313" key="2">
    <source>
        <dbReference type="Proteomes" id="UP000218811"/>
    </source>
</evidence>
<proteinExistence type="predicted"/>
<keyword evidence="2" id="KW-1185">Reference proteome</keyword>
<dbReference type="InterPro" id="IPR043502">
    <property type="entry name" value="DNA/RNA_pol_sf"/>
</dbReference>
<name>A0A2H3JPP2_WOLCO</name>
<gene>
    <name evidence="1" type="ORF">WOLCODRAFT_68831</name>
</gene>
<dbReference type="EMBL" id="KB468053">
    <property type="protein sequence ID" value="PCH39708.1"/>
    <property type="molecule type" value="Genomic_DNA"/>
</dbReference>
<dbReference type="OrthoDB" id="3250101at2759"/>
<reference evidence="1 2" key="1">
    <citation type="journal article" date="2012" name="Science">
        <title>The Paleozoic origin of enzymatic lignin decomposition reconstructed from 31 fungal genomes.</title>
        <authorList>
            <person name="Floudas D."/>
            <person name="Binder M."/>
            <person name="Riley R."/>
            <person name="Barry K."/>
            <person name="Blanchette R.A."/>
            <person name="Henrissat B."/>
            <person name="Martinez A.T."/>
            <person name="Otillar R."/>
            <person name="Spatafora J.W."/>
            <person name="Yadav J.S."/>
            <person name="Aerts A."/>
            <person name="Benoit I."/>
            <person name="Boyd A."/>
            <person name="Carlson A."/>
            <person name="Copeland A."/>
            <person name="Coutinho P.M."/>
            <person name="de Vries R.P."/>
            <person name="Ferreira P."/>
            <person name="Findley K."/>
            <person name="Foster B."/>
            <person name="Gaskell J."/>
            <person name="Glotzer D."/>
            <person name="Gorecki P."/>
            <person name="Heitman J."/>
            <person name="Hesse C."/>
            <person name="Hori C."/>
            <person name="Igarashi K."/>
            <person name="Jurgens J.A."/>
            <person name="Kallen N."/>
            <person name="Kersten P."/>
            <person name="Kohler A."/>
            <person name="Kuees U."/>
            <person name="Kumar T.K.A."/>
            <person name="Kuo A."/>
            <person name="LaButti K."/>
            <person name="Larrondo L.F."/>
            <person name="Lindquist E."/>
            <person name="Ling A."/>
            <person name="Lombard V."/>
            <person name="Lucas S."/>
            <person name="Lundell T."/>
            <person name="Martin R."/>
            <person name="McLaughlin D.J."/>
            <person name="Morgenstern I."/>
            <person name="Morin E."/>
            <person name="Murat C."/>
            <person name="Nagy L.G."/>
            <person name="Nolan M."/>
            <person name="Ohm R.A."/>
            <person name="Patyshakuliyeva A."/>
            <person name="Rokas A."/>
            <person name="Ruiz-Duenas F.J."/>
            <person name="Sabat G."/>
            <person name="Salamov A."/>
            <person name="Samejima M."/>
            <person name="Schmutz J."/>
            <person name="Slot J.C."/>
            <person name="St John F."/>
            <person name="Stenlid J."/>
            <person name="Sun H."/>
            <person name="Sun S."/>
            <person name="Syed K."/>
            <person name="Tsang A."/>
            <person name="Wiebenga A."/>
            <person name="Young D."/>
            <person name="Pisabarro A."/>
            <person name="Eastwood D.C."/>
            <person name="Martin F."/>
            <person name="Cullen D."/>
            <person name="Grigoriev I.V."/>
            <person name="Hibbett D.S."/>
        </authorList>
    </citation>
    <scope>NUCLEOTIDE SEQUENCE [LARGE SCALE GENOMIC DNA]</scope>
    <source>
        <strain evidence="1 2">MD-104</strain>
    </source>
</reference>
<organism evidence="1 2">
    <name type="scientific">Wolfiporia cocos (strain MD-104)</name>
    <name type="common">Brown rot fungus</name>
    <dbReference type="NCBI Taxonomy" id="742152"/>
    <lineage>
        <taxon>Eukaryota</taxon>
        <taxon>Fungi</taxon>
        <taxon>Dikarya</taxon>
        <taxon>Basidiomycota</taxon>
        <taxon>Agaricomycotina</taxon>
        <taxon>Agaricomycetes</taxon>
        <taxon>Polyporales</taxon>
        <taxon>Phaeolaceae</taxon>
        <taxon>Wolfiporia</taxon>
    </lineage>
</organism>
<accession>A0A2H3JPP2</accession>
<evidence type="ECO:0000313" key="1">
    <source>
        <dbReference type="EMBL" id="PCH39708.1"/>
    </source>
</evidence>
<dbReference type="Gene3D" id="3.10.10.10">
    <property type="entry name" value="HIV Type 1 Reverse Transcriptase, subunit A, domain 1"/>
    <property type="match status" value="1"/>
</dbReference>